<name>A0A7E4W9U9_PANRE</name>
<proteinExistence type="predicted"/>
<reference evidence="2" key="2">
    <citation type="submission" date="2020-10" db="UniProtKB">
        <authorList>
            <consortium name="WormBaseParasite"/>
        </authorList>
    </citation>
    <scope>IDENTIFICATION</scope>
</reference>
<dbReference type="WBParaSite" id="Pan_g7873.t1">
    <property type="protein sequence ID" value="Pan_g7873.t1"/>
    <property type="gene ID" value="Pan_g7873"/>
</dbReference>
<evidence type="ECO:0000313" key="2">
    <source>
        <dbReference type="WBParaSite" id="Pan_g7873.t1"/>
    </source>
</evidence>
<organism evidence="1 2">
    <name type="scientific">Panagrellus redivivus</name>
    <name type="common">Microworm</name>
    <dbReference type="NCBI Taxonomy" id="6233"/>
    <lineage>
        <taxon>Eukaryota</taxon>
        <taxon>Metazoa</taxon>
        <taxon>Ecdysozoa</taxon>
        <taxon>Nematoda</taxon>
        <taxon>Chromadorea</taxon>
        <taxon>Rhabditida</taxon>
        <taxon>Tylenchina</taxon>
        <taxon>Panagrolaimomorpha</taxon>
        <taxon>Panagrolaimoidea</taxon>
        <taxon>Panagrolaimidae</taxon>
        <taxon>Panagrellus</taxon>
    </lineage>
</organism>
<protein>
    <submittedName>
        <fullName evidence="2">Histone deacetylase 14</fullName>
    </submittedName>
</protein>
<sequence>MVSSLPAATCPRPQVPLGEAYLPHPVTVARRVNHRANSKALSSAKMVEGLYTPPDIVPFLKNDSLQQG</sequence>
<evidence type="ECO:0000313" key="1">
    <source>
        <dbReference type="Proteomes" id="UP000492821"/>
    </source>
</evidence>
<reference evidence="1" key="1">
    <citation type="journal article" date="2013" name="Genetics">
        <title>The draft genome and transcriptome of Panagrellus redivivus are shaped by the harsh demands of a free-living lifestyle.</title>
        <authorList>
            <person name="Srinivasan J."/>
            <person name="Dillman A.R."/>
            <person name="Macchietto M.G."/>
            <person name="Heikkinen L."/>
            <person name="Lakso M."/>
            <person name="Fracchia K.M."/>
            <person name="Antoshechkin I."/>
            <person name="Mortazavi A."/>
            <person name="Wong G."/>
            <person name="Sternberg P.W."/>
        </authorList>
    </citation>
    <scope>NUCLEOTIDE SEQUENCE [LARGE SCALE GENOMIC DNA]</scope>
    <source>
        <strain evidence="1">MT8872</strain>
    </source>
</reference>
<accession>A0A7E4W9U9</accession>
<dbReference type="Proteomes" id="UP000492821">
    <property type="component" value="Unassembled WGS sequence"/>
</dbReference>
<dbReference type="AlphaFoldDB" id="A0A7E4W9U9"/>
<keyword evidence="1" id="KW-1185">Reference proteome</keyword>